<dbReference type="RefSeq" id="WP_274734445.1">
    <property type="nucleotide sequence ID" value="NZ_CP138854.1"/>
</dbReference>
<dbReference type="EMBL" id="CP138854">
    <property type="protein sequence ID" value="WPJ89491.1"/>
    <property type="molecule type" value="Genomic_DNA"/>
</dbReference>
<dbReference type="Proteomes" id="UP001323411">
    <property type="component" value="Chromosome"/>
</dbReference>
<accession>A0ABZ0REB2</accession>
<protein>
    <submittedName>
        <fullName evidence="1">Uncharacterized protein</fullName>
    </submittedName>
</protein>
<keyword evidence="2" id="KW-1185">Reference proteome</keyword>
<proteinExistence type="predicted"/>
<gene>
    <name evidence="1" type="ORF">R0V15_02525</name>
</gene>
<dbReference type="GeneID" id="83608653"/>
<sequence length="46" mass="4830">MRAQMLKHYSISYDDAGPAPLPVQRPSAVAWRAGDTGYASDAGPPG</sequence>
<organism evidence="1 2">
    <name type="scientific">Schaalia turicensis</name>
    <dbReference type="NCBI Taxonomy" id="131111"/>
    <lineage>
        <taxon>Bacteria</taxon>
        <taxon>Bacillati</taxon>
        <taxon>Actinomycetota</taxon>
        <taxon>Actinomycetes</taxon>
        <taxon>Actinomycetales</taxon>
        <taxon>Actinomycetaceae</taxon>
        <taxon>Schaalia</taxon>
    </lineage>
</organism>
<evidence type="ECO:0000313" key="2">
    <source>
        <dbReference type="Proteomes" id="UP001323411"/>
    </source>
</evidence>
<name>A0ABZ0REB2_9ACTO</name>
<reference evidence="1 2" key="1">
    <citation type="submission" date="2023-10" db="EMBL/GenBank/DDBJ databases">
        <authorList>
            <person name="Choi B."/>
        </authorList>
    </citation>
    <scope>NUCLEOTIDE SEQUENCE [LARGE SCALE GENOMIC DNA]</scope>
    <source>
        <strain evidence="1 2">UMB5448B</strain>
    </source>
</reference>
<evidence type="ECO:0000313" key="1">
    <source>
        <dbReference type="EMBL" id="WPJ89491.1"/>
    </source>
</evidence>